<accession>F1KXG9</accession>
<evidence type="ECO:0000256" key="5">
    <source>
        <dbReference type="SAM" id="Phobius"/>
    </source>
</evidence>
<dbReference type="SUPFAM" id="SSF49265">
    <property type="entry name" value="Fibronectin type III"/>
    <property type="match status" value="1"/>
</dbReference>
<feature type="domain" description="Ig-like" evidence="6">
    <location>
        <begin position="1"/>
        <end position="90"/>
    </location>
</feature>
<dbReference type="SMART" id="SM00409">
    <property type="entry name" value="IG"/>
    <property type="match status" value="5"/>
</dbReference>
<feature type="domain" description="Ig-like" evidence="6">
    <location>
        <begin position="283"/>
        <end position="365"/>
    </location>
</feature>
<dbReference type="InterPro" id="IPR013783">
    <property type="entry name" value="Ig-like_fold"/>
</dbReference>
<evidence type="ECO:0000256" key="1">
    <source>
        <dbReference type="ARBA" id="ARBA00022729"/>
    </source>
</evidence>
<dbReference type="InterPro" id="IPR003599">
    <property type="entry name" value="Ig_sub"/>
</dbReference>
<dbReference type="SMART" id="SM00408">
    <property type="entry name" value="IGc2"/>
    <property type="match status" value="5"/>
</dbReference>
<name>F1KXG9_ASCSU</name>
<feature type="domain" description="Ig-like" evidence="6">
    <location>
        <begin position="370"/>
        <end position="441"/>
    </location>
</feature>
<keyword evidence="5" id="KW-1133">Transmembrane helix</keyword>
<dbReference type="EMBL" id="JI167530">
    <property type="protein sequence ID" value="ADY42573.1"/>
    <property type="molecule type" value="mRNA"/>
</dbReference>
<keyword evidence="3" id="KW-1015">Disulfide bond</keyword>
<dbReference type="PANTHER" id="PTHR12231:SF253">
    <property type="entry name" value="DPR-INTERACTING PROTEIN ETA, ISOFORM B-RELATED"/>
    <property type="match status" value="1"/>
</dbReference>
<protein>
    <submittedName>
        <fullName evidence="8">Protein turtle</fullName>
    </submittedName>
</protein>
<dbReference type="InterPro" id="IPR003961">
    <property type="entry name" value="FN3_dom"/>
</dbReference>
<keyword evidence="5" id="KW-0472">Membrane</keyword>
<evidence type="ECO:0000313" key="8">
    <source>
        <dbReference type="EMBL" id="ADY42573.1"/>
    </source>
</evidence>
<feature type="domain" description="Ig-like" evidence="6">
    <location>
        <begin position="106"/>
        <end position="181"/>
    </location>
</feature>
<evidence type="ECO:0000259" key="6">
    <source>
        <dbReference type="PROSITE" id="PS50835"/>
    </source>
</evidence>
<dbReference type="InterPro" id="IPR007110">
    <property type="entry name" value="Ig-like_dom"/>
</dbReference>
<dbReference type="SUPFAM" id="SSF48726">
    <property type="entry name" value="Immunoglobulin"/>
    <property type="match status" value="5"/>
</dbReference>
<evidence type="ECO:0000256" key="4">
    <source>
        <dbReference type="ARBA" id="ARBA00023319"/>
    </source>
</evidence>
<keyword evidence="1" id="KW-0732">Signal</keyword>
<dbReference type="Gene3D" id="2.60.40.10">
    <property type="entry name" value="Immunoglobulins"/>
    <property type="match status" value="6"/>
</dbReference>
<dbReference type="Pfam" id="PF13927">
    <property type="entry name" value="Ig_3"/>
    <property type="match status" value="4"/>
</dbReference>
<dbReference type="Pfam" id="PF07686">
    <property type="entry name" value="V-set"/>
    <property type="match status" value="1"/>
</dbReference>
<evidence type="ECO:0000256" key="3">
    <source>
        <dbReference type="ARBA" id="ARBA00023157"/>
    </source>
</evidence>
<keyword evidence="4" id="KW-0393">Immunoglobulin domain</keyword>
<dbReference type="InterPro" id="IPR013106">
    <property type="entry name" value="Ig_V-set"/>
</dbReference>
<dbReference type="PANTHER" id="PTHR12231">
    <property type="entry name" value="CTX-RELATED TYPE I TRANSMEMBRANE PROTEIN"/>
    <property type="match status" value="1"/>
</dbReference>
<evidence type="ECO:0000259" key="7">
    <source>
        <dbReference type="PROSITE" id="PS50853"/>
    </source>
</evidence>
<feature type="transmembrane region" description="Helical" evidence="5">
    <location>
        <begin position="638"/>
        <end position="661"/>
    </location>
</feature>
<reference evidence="8" key="1">
    <citation type="journal article" date="2011" name="Genome Res.">
        <title>Deep small RNA sequencing from the nematode Ascaris reveals conservation, functional diversification, and novel developmental profiles.</title>
        <authorList>
            <person name="Wang J."/>
            <person name="Czech B."/>
            <person name="Crunk A."/>
            <person name="Wallace A."/>
            <person name="Mitreva M."/>
            <person name="Hannon G.J."/>
            <person name="Davis R.E."/>
        </authorList>
    </citation>
    <scope>NUCLEOTIDE SEQUENCE</scope>
</reference>
<evidence type="ECO:0000256" key="2">
    <source>
        <dbReference type="ARBA" id="ARBA00022737"/>
    </source>
</evidence>
<feature type="domain" description="Fibronectin type-III" evidence="7">
    <location>
        <begin position="455"/>
        <end position="549"/>
    </location>
</feature>
<dbReference type="PROSITE" id="PS50835">
    <property type="entry name" value="IG_LIKE"/>
    <property type="match status" value="5"/>
</dbReference>
<dbReference type="InterPro" id="IPR036179">
    <property type="entry name" value="Ig-like_dom_sf"/>
</dbReference>
<dbReference type="CDD" id="cd00096">
    <property type="entry name" value="Ig"/>
    <property type="match status" value="3"/>
</dbReference>
<proteinExistence type="evidence at transcript level"/>
<feature type="domain" description="Ig-like" evidence="6">
    <location>
        <begin position="188"/>
        <end position="274"/>
    </location>
</feature>
<keyword evidence="2" id="KW-0677">Repeat</keyword>
<dbReference type="AlphaFoldDB" id="F1KXG9"/>
<organism evidence="8">
    <name type="scientific">Ascaris suum</name>
    <name type="common">Pig roundworm</name>
    <name type="synonym">Ascaris lumbricoides</name>
    <dbReference type="NCBI Taxonomy" id="6253"/>
    <lineage>
        <taxon>Eukaryota</taxon>
        <taxon>Metazoa</taxon>
        <taxon>Ecdysozoa</taxon>
        <taxon>Nematoda</taxon>
        <taxon>Chromadorea</taxon>
        <taxon>Rhabditida</taxon>
        <taxon>Spirurina</taxon>
        <taxon>Ascaridomorpha</taxon>
        <taxon>Ascaridoidea</taxon>
        <taxon>Ascarididae</taxon>
        <taxon>Ascaris</taxon>
    </lineage>
</organism>
<sequence>MRIIWAKSGKPAILQCSVPMPNDDNFSLEWRKHRKLVFSAYGNASGHAAPEMQGRLARGSGLQLIIHSVQPDDEAPYQCSVAAFTRGAFSRPVQGEQIKLIVNSLPRIRNNRPKEEFRPEGSAFHVDCEADGAPPPEVSWIKDDKIISTNGTLHIERISASDQGKYECLAINSEGRDSLLTFLHFSREAVIDFAPSNKTVIENSSLFWHCSANGYPSNITYNWFYNDTPIRAAEVGLRAVIQGGDLGIRSVQRSDGGRYRCEATNGLTASASATAYLDVQYAPQPSSSNSEIYLLGKGLNSSLECNFDSNPPPMFVVWTHNGVLLPKAETARLALYNITDKDSGLYSCQAFNLVGSSRPFEMHVAVATPPRFSPSPPPAVFANVESNVEVTCDGYGDPSPIQYWLRNKTKVESSVLRISSVSHADHGIYECVLSSPVATLATQMILYVQNTYPQAVSDITASCGSENGHLQLQWKPGYDGGSEQYFNVFHRADGEEVWHSTRGTHLSSASIRDLRPFKLYHLIVESNNIHGAINSSAIAHTVCSQLKAPSNLRVNTANSLEWDKVEGATAYRVQYRSSEGANFSDMLDTASTSVSLNYATPNTPPWMDVRVSSLRPPSVISQPSHPLRFHLTKPNTELMLTLGIFGAILALVLLLALIWLIRRRFLKRKTKHIQQIPTYCECRSVKNTANESSSKYATSRNYYEWSTRDRIDEKRCSDGELPLLSDTYYDINYANGSRLQSLEMHSKTGSVINDMLREKYFGDKTEPRLDLLDQLRIERLKNEFKQSLL</sequence>
<dbReference type="InterPro" id="IPR003598">
    <property type="entry name" value="Ig_sub2"/>
</dbReference>
<dbReference type="InterPro" id="IPR051170">
    <property type="entry name" value="Neural/epithelial_adhesion"/>
</dbReference>
<dbReference type="CDD" id="cd00063">
    <property type="entry name" value="FN3"/>
    <property type="match status" value="1"/>
</dbReference>
<dbReference type="PROSITE" id="PS50853">
    <property type="entry name" value="FN3"/>
    <property type="match status" value="1"/>
</dbReference>
<dbReference type="InterPro" id="IPR036116">
    <property type="entry name" value="FN3_sf"/>
</dbReference>
<keyword evidence="5" id="KW-0812">Transmembrane</keyword>